<feature type="domain" description="Response regulatory" evidence="3">
    <location>
        <begin position="4"/>
        <end position="120"/>
    </location>
</feature>
<reference evidence="4 5" key="1">
    <citation type="journal article" date="2013" name="PLoS ONE">
        <title>Genomic analysis of Melioribacter roseus, facultatively anaerobic organotrophic bacterium representing a novel deep lineage within Bacteriodetes/Chlorobi group.</title>
        <authorList>
            <person name="Kadnikov V.V."/>
            <person name="Mardanov A.V."/>
            <person name="Podosokorskaya O.A."/>
            <person name="Gavrilov S.N."/>
            <person name="Kublanov I.V."/>
            <person name="Beletsky A.V."/>
            <person name="Bonch-Osmolovskaya E.A."/>
            <person name="Ravin N.V."/>
        </authorList>
    </citation>
    <scope>NUCLEOTIDE SEQUENCE [LARGE SCALE GENOMIC DNA]</scope>
    <source>
        <strain evidence="5">JCM 17771 / P3M-2</strain>
    </source>
</reference>
<evidence type="ECO:0000313" key="4">
    <source>
        <dbReference type="EMBL" id="AFN75350.1"/>
    </source>
</evidence>
<keyword evidence="5" id="KW-1185">Reference proteome</keyword>
<feature type="modified residue" description="4-aspartylphosphate" evidence="2">
    <location>
        <position position="53"/>
    </location>
</feature>
<dbReference type="Proteomes" id="UP000009011">
    <property type="component" value="Chromosome"/>
</dbReference>
<gene>
    <name evidence="4" type="ordered locus">MROS_2120</name>
</gene>
<dbReference type="InterPro" id="IPR011006">
    <property type="entry name" value="CheY-like_superfamily"/>
</dbReference>
<evidence type="ECO:0000256" key="1">
    <source>
        <dbReference type="ARBA" id="ARBA00022553"/>
    </source>
</evidence>
<protein>
    <submittedName>
        <fullName evidence="4">Response regulator receiver protein</fullName>
    </submittedName>
</protein>
<organism evidence="4 5">
    <name type="scientific">Melioribacter roseus (strain DSM 23840 / JCM 17771 / VKM B-2668 / P3M-2)</name>
    <dbReference type="NCBI Taxonomy" id="1191523"/>
    <lineage>
        <taxon>Bacteria</taxon>
        <taxon>Pseudomonadati</taxon>
        <taxon>Ignavibacteriota</taxon>
        <taxon>Ignavibacteria</taxon>
        <taxon>Ignavibacteriales</taxon>
        <taxon>Melioribacteraceae</taxon>
        <taxon>Melioribacter</taxon>
    </lineage>
</organism>
<dbReference type="STRING" id="1191523.MROS_2120"/>
<dbReference type="PATRIC" id="fig|1191523.3.peg.2243"/>
<dbReference type="SUPFAM" id="SSF52172">
    <property type="entry name" value="CheY-like"/>
    <property type="match status" value="1"/>
</dbReference>
<dbReference type="InterPro" id="IPR050595">
    <property type="entry name" value="Bact_response_regulator"/>
</dbReference>
<dbReference type="HOGENOM" id="CLU_000445_69_17_10"/>
<dbReference type="PROSITE" id="PS50110">
    <property type="entry name" value="RESPONSE_REGULATORY"/>
    <property type="match status" value="1"/>
</dbReference>
<evidence type="ECO:0000259" key="3">
    <source>
        <dbReference type="PROSITE" id="PS50110"/>
    </source>
</evidence>
<evidence type="ECO:0000313" key="5">
    <source>
        <dbReference type="Proteomes" id="UP000009011"/>
    </source>
</evidence>
<dbReference type="PANTHER" id="PTHR44591">
    <property type="entry name" value="STRESS RESPONSE REGULATOR PROTEIN 1"/>
    <property type="match status" value="1"/>
</dbReference>
<dbReference type="Pfam" id="PF00072">
    <property type="entry name" value="Response_reg"/>
    <property type="match status" value="1"/>
</dbReference>
<dbReference type="GO" id="GO:0000160">
    <property type="term" value="P:phosphorelay signal transduction system"/>
    <property type="evidence" value="ECO:0007669"/>
    <property type="project" value="InterPro"/>
</dbReference>
<dbReference type="SMART" id="SM00448">
    <property type="entry name" value="REC"/>
    <property type="match status" value="1"/>
</dbReference>
<keyword evidence="1 2" id="KW-0597">Phosphoprotein</keyword>
<dbReference type="Gene3D" id="3.40.50.2300">
    <property type="match status" value="1"/>
</dbReference>
<dbReference type="AlphaFoldDB" id="I6Z850"/>
<dbReference type="OrthoDB" id="9796457at2"/>
<accession>I6Z850</accession>
<dbReference type="PANTHER" id="PTHR44591:SF3">
    <property type="entry name" value="RESPONSE REGULATORY DOMAIN-CONTAINING PROTEIN"/>
    <property type="match status" value="1"/>
</dbReference>
<dbReference type="InterPro" id="IPR001789">
    <property type="entry name" value="Sig_transdc_resp-reg_receiver"/>
</dbReference>
<name>I6Z850_MELRP</name>
<dbReference type="EMBL" id="CP003557">
    <property type="protein sequence ID" value="AFN75350.1"/>
    <property type="molecule type" value="Genomic_DNA"/>
</dbReference>
<evidence type="ECO:0000256" key="2">
    <source>
        <dbReference type="PROSITE-ProRule" id="PRU00169"/>
    </source>
</evidence>
<proteinExistence type="predicted"/>
<dbReference type="RefSeq" id="WP_014856782.1">
    <property type="nucleotide sequence ID" value="NC_018178.1"/>
</dbReference>
<sequence length="121" mass="13605">MKRVILVADDSPTIRKFVSVALSTKGYEIIACADGMEALEKLPGNKIDLLITDLNMPNIDGFQLIKSIRENEEYKELPIIVLSSLGSSEDIHRGLEYGANSYLIKPFDPKRVLYEVSKYLN</sequence>
<dbReference type="KEGG" id="mro:MROS_2120"/>
<dbReference type="eggNOG" id="COG0745">
    <property type="taxonomic scope" value="Bacteria"/>
</dbReference>